<dbReference type="InterPro" id="IPR005564">
    <property type="entry name" value="Major_capsid_GpE"/>
</dbReference>
<evidence type="ECO:0000313" key="2">
    <source>
        <dbReference type="Proteomes" id="UP000239706"/>
    </source>
</evidence>
<dbReference type="Proteomes" id="UP000239706">
    <property type="component" value="Unassembled WGS sequence"/>
</dbReference>
<sequence length="344" mass="38688">MDWRDIINVKEIATYIKELPPEVTIGEALFPRKKQLGMELKYIKGAKKKPVILKQSAFDVAVKIRALKAQVDEITKQMPFFKESVLVNEKDRQDLLLATQAQNKNVIDMIITKIFDNYKDLVDGGDMQMERMRMQLLSDAGVISIVSEDGDIVFDFGVPEKHKEVLAGTAKWSDTVNSNPVLDIIRWKRLMKEEGYIVDRAVLDSITFGWITANKNIVKSGWPQNPDYLASDDEIKEYIKKKTGVTLAEVSGSYKLEDGSEQPYFPSGKFTLIPTGALGVTYYGTTPEEADKMFSQGSNVEIVRTGVAIMTMKKDDPVTVQTKVSQLGMPSFERADECFFATVN</sequence>
<keyword evidence="2" id="KW-1185">Reference proteome</keyword>
<comment type="caution">
    <text evidence="1">The sequence shown here is derived from an EMBL/GenBank/DDBJ whole genome shotgun (WGS) entry which is preliminary data.</text>
</comment>
<name>A0A2T0B1K8_9CLOT</name>
<dbReference type="Gene3D" id="3.90.1690.10">
    <property type="entry name" value="phage-related protein like domain"/>
    <property type="match status" value="1"/>
</dbReference>
<proteinExistence type="predicted"/>
<dbReference type="Pfam" id="PF03864">
    <property type="entry name" value="Phage_cap_E"/>
    <property type="match status" value="1"/>
</dbReference>
<dbReference type="EMBL" id="PVXO01000060">
    <property type="protein sequence ID" value="PRR77687.1"/>
    <property type="molecule type" value="Genomic_DNA"/>
</dbReference>
<organism evidence="1 2">
    <name type="scientific">Clostridium liquoris</name>
    <dbReference type="NCBI Taxonomy" id="1289519"/>
    <lineage>
        <taxon>Bacteria</taxon>
        <taxon>Bacillati</taxon>
        <taxon>Bacillota</taxon>
        <taxon>Clostridia</taxon>
        <taxon>Eubacteriales</taxon>
        <taxon>Clostridiaceae</taxon>
        <taxon>Clostridium</taxon>
    </lineage>
</organism>
<gene>
    <name evidence="1" type="ORF">CLLI_22510</name>
</gene>
<protein>
    <submittedName>
        <fullName evidence="1">Phage major capsid protein E</fullName>
    </submittedName>
</protein>
<dbReference type="RefSeq" id="WP_106064305.1">
    <property type="nucleotide sequence ID" value="NZ_PVXO01000060.1"/>
</dbReference>
<dbReference type="AlphaFoldDB" id="A0A2T0B1K8"/>
<dbReference type="OrthoDB" id="47969at2"/>
<evidence type="ECO:0000313" key="1">
    <source>
        <dbReference type="EMBL" id="PRR77687.1"/>
    </source>
</evidence>
<reference evidence="1 2" key="1">
    <citation type="submission" date="2018-03" db="EMBL/GenBank/DDBJ databases">
        <title>Genome sequence of Clostridium liquoris DSM 100320.</title>
        <authorList>
            <person name="Poehlein A."/>
            <person name="Daniel R."/>
        </authorList>
    </citation>
    <scope>NUCLEOTIDE SEQUENCE [LARGE SCALE GENOMIC DNA]</scope>
    <source>
        <strain evidence="1 2">DSM 100320</strain>
    </source>
</reference>
<dbReference type="InterPro" id="IPR053738">
    <property type="entry name" value="Lambda_capsid_assembly"/>
</dbReference>
<accession>A0A2T0B1K8</accession>